<dbReference type="GO" id="GO:0005737">
    <property type="term" value="C:cytoplasm"/>
    <property type="evidence" value="ECO:0007669"/>
    <property type="project" value="UniProtKB-SubCell"/>
</dbReference>
<feature type="binding site" evidence="7">
    <location>
        <begin position="114"/>
        <end position="120"/>
    </location>
    <ligand>
        <name>ATP</name>
        <dbReference type="ChEBI" id="CHEBI:30616"/>
    </ligand>
</feature>
<dbReference type="Pfam" id="PF02875">
    <property type="entry name" value="Mur_ligase_C"/>
    <property type="match status" value="1"/>
</dbReference>
<dbReference type="STRING" id="265719.SAMN04488509_11067"/>
<evidence type="ECO:0000313" key="12">
    <source>
        <dbReference type="EMBL" id="SDD91209.1"/>
    </source>
</evidence>
<keyword evidence="2 7" id="KW-0132">Cell division</keyword>
<feature type="domain" description="Mur ligase C-terminal" evidence="10">
    <location>
        <begin position="337"/>
        <end position="464"/>
    </location>
</feature>
<keyword evidence="7" id="KW-0460">Magnesium</keyword>
<evidence type="ECO:0000256" key="4">
    <source>
        <dbReference type="ARBA" id="ARBA00022984"/>
    </source>
</evidence>
<comment type="catalytic activity">
    <reaction evidence="7">
        <text>UDP-N-acetyl-alpha-D-muramoyl-L-alanyl-D-glutamate + meso-2,6-diaminopimelate + ATP = UDP-N-acetyl-alpha-D-muramoyl-L-alanyl-gamma-D-glutamyl-meso-2,6-diaminopimelate + ADP + phosphate + H(+)</text>
        <dbReference type="Rhea" id="RHEA:23676"/>
        <dbReference type="ChEBI" id="CHEBI:15378"/>
        <dbReference type="ChEBI" id="CHEBI:30616"/>
        <dbReference type="ChEBI" id="CHEBI:43474"/>
        <dbReference type="ChEBI" id="CHEBI:57791"/>
        <dbReference type="ChEBI" id="CHEBI:83900"/>
        <dbReference type="ChEBI" id="CHEBI:83905"/>
        <dbReference type="ChEBI" id="CHEBI:456216"/>
        <dbReference type="EC" id="6.3.2.13"/>
    </reaction>
</comment>
<dbReference type="InterPro" id="IPR013221">
    <property type="entry name" value="Mur_ligase_cen"/>
</dbReference>
<feature type="binding site" evidence="7">
    <location>
        <position position="462"/>
    </location>
    <ligand>
        <name>meso-2,6-diaminopimelate</name>
        <dbReference type="ChEBI" id="CHEBI:57791"/>
    </ligand>
</feature>
<dbReference type="GO" id="GO:0000287">
    <property type="term" value="F:magnesium ion binding"/>
    <property type="evidence" value="ECO:0007669"/>
    <property type="project" value="UniProtKB-UniRule"/>
</dbReference>
<dbReference type="SUPFAM" id="SSF63418">
    <property type="entry name" value="MurE/MurF N-terminal domain"/>
    <property type="match status" value="1"/>
</dbReference>
<dbReference type="InterPro" id="IPR000713">
    <property type="entry name" value="Mur_ligase_N"/>
</dbReference>
<keyword evidence="6 7" id="KW-0961">Cell wall biogenesis/degradation</keyword>
<dbReference type="GO" id="GO:0005524">
    <property type="term" value="F:ATP binding"/>
    <property type="evidence" value="ECO:0007669"/>
    <property type="project" value="UniProtKB-UniRule"/>
</dbReference>
<feature type="modified residue" description="N6-carboxylysine" evidence="7">
    <location>
        <position position="223"/>
    </location>
</feature>
<evidence type="ECO:0000256" key="7">
    <source>
        <dbReference type="HAMAP-Rule" id="MF_00208"/>
    </source>
</evidence>
<gene>
    <name evidence="7" type="primary">murE</name>
    <name evidence="12" type="ORF">SAMN04488509_11067</name>
</gene>
<comment type="similarity">
    <text evidence="1 7">Belongs to the MurCDEF family. MurE subfamily.</text>
</comment>
<feature type="binding site" evidence="7">
    <location>
        <position position="191"/>
    </location>
    <ligand>
        <name>UDP-N-acetyl-alpha-D-muramoyl-L-alanyl-D-glutamate</name>
        <dbReference type="ChEBI" id="CHEBI:83900"/>
    </ligand>
</feature>
<dbReference type="InterPro" id="IPR004101">
    <property type="entry name" value="Mur_ligase_C"/>
</dbReference>
<feature type="binding site" evidence="7">
    <location>
        <position position="189"/>
    </location>
    <ligand>
        <name>UDP-N-acetyl-alpha-D-muramoyl-L-alanyl-D-glutamate</name>
        <dbReference type="ChEBI" id="CHEBI:83900"/>
    </ligand>
</feature>
<feature type="domain" description="Mur ligase central" evidence="11">
    <location>
        <begin position="112"/>
        <end position="314"/>
    </location>
</feature>
<evidence type="ECO:0000256" key="1">
    <source>
        <dbReference type="ARBA" id="ARBA00005898"/>
    </source>
</evidence>
<feature type="domain" description="Mur ligase N-terminal catalytic" evidence="9">
    <location>
        <begin position="25"/>
        <end position="98"/>
    </location>
</feature>
<evidence type="ECO:0000256" key="6">
    <source>
        <dbReference type="ARBA" id="ARBA00023316"/>
    </source>
</evidence>
<evidence type="ECO:0000256" key="8">
    <source>
        <dbReference type="RuleBase" id="RU004135"/>
    </source>
</evidence>
<dbReference type="GO" id="GO:0009252">
    <property type="term" value="P:peptidoglycan biosynthetic process"/>
    <property type="evidence" value="ECO:0007669"/>
    <property type="project" value="UniProtKB-UniRule"/>
</dbReference>
<evidence type="ECO:0000259" key="10">
    <source>
        <dbReference type="Pfam" id="PF02875"/>
    </source>
</evidence>
<feature type="short sequence motif" description="Meso-diaminopimelate recognition motif" evidence="7">
    <location>
        <begin position="411"/>
        <end position="414"/>
    </location>
</feature>
<keyword evidence="7" id="KW-0963">Cytoplasm</keyword>
<feature type="binding site" evidence="7">
    <location>
        <position position="466"/>
    </location>
    <ligand>
        <name>meso-2,6-diaminopimelate</name>
        <dbReference type="ChEBI" id="CHEBI:57791"/>
    </ligand>
</feature>
<dbReference type="GO" id="GO:0071555">
    <property type="term" value="P:cell wall organization"/>
    <property type="evidence" value="ECO:0007669"/>
    <property type="project" value="UniProtKB-KW"/>
</dbReference>
<keyword evidence="7 12" id="KW-0436">Ligase</keyword>
<keyword evidence="5 7" id="KW-0131">Cell cycle</keyword>
<dbReference type="GO" id="GO:0051301">
    <property type="term" value="P:cell division"/>
    <property type="evidence" value="ECO:0007669"/>
    <property type="project" value="UniProtKB-KW"/>
</dbReference>
<reference evidence="12 13" key="1">
    <citation type="submission" date="2016-10" db="EMBL/GenBank/DDBJ databases">
        <authorList>
            <person name="de Groot N.N."/>
        </authorList>
    </citation>
    <scope>NUCLEOTIDE SEQUENCE [LARGE SCALE GENOMIC DNA]</scope>
    <source>
        <strain evidence="12 13">DSM 16957</strain>
    </source>
</reference>
<evidence type="ECO:0000313" key="13">
    <source>
        <dbReference type="Proteomes" id="UP000199603"/>
    </source>
</evidence>
<feature type="binding site" evidence="7">
    <location>
        <position position="387"/>
    </location>
    <ligand>
        <name>meso-2,6-diaminopimelate</name>
        <dbReference type="ChEBI" id="CHEBI:57791"/>
    </ligand>
</feature>
<evidence type="ECO:0000256" key="3">
    <source>
        <dbReference type="ARBA" id="ARBA00022960"/>
    </source>
</evidence>
<dbReference type="InterPro" id="IPR005761">
    <property type="entry name" value="UDP-N-AcMur-Glu-dNH2Pim_ligase"/>
</dbReference>
<evidence type="ECO:0000256" key="5">
    <source>
        <dbReference type="ARBA" id="ARBA00023306"/>
    </source>
</evidence>
<evidence type="ECO:0000256" key="2">
    <source>
        <dbReference type="ARBA" id="ARBA00022618"/>
    </source>
</evidence>
<dbReference type="HAMAP" id="MF_00208">
    <property type="entry name" value="MurE"/>
    <property type="match status" value="1"/>
</dbReference>
<keyword evidence="3 7" id="KW-0133">Cell shape</keyword>
<comment type="function">
    <text evidence="7">Catalyzes the addition of meso-diaminopimelic acid to the nucleotide precursor UDP-N-acetylmuramoyl-L-alanyl-D-glutamate (UMAG) in the biosynthesis of bacterial cell-wall peptidoglycan.</text>
</comment>
<dbReference type="Proteomes" id="UP000199603">
    <property type="component" value="Unassembled WGS sequence"/>
</dbReference>
<dbReference type="SUPFAM" id="SSF53623">
    <property type="entry name" value="MurD-like peptide ligases, catalytic domain"/>
    <property type="match status" value="1"/>
</dbReference>
<dbReference type="AlphaFoldDB" id="A0A1G6YLC9"/>
<dbReference type="Gene3D" id="3.40.1390.10">
    <property type="entry name" value="MurE/MurF, N-terminal domain"/>
    <property type="match status" value="1"/>
</dbReference>
<dbReference type="EC" id="6.3.2.13" evidence="7"/>
<dbReference type="NCBIfam" id="NF001124">
    <property type="entry name" value="PRK00139.1-2"/>
    <property type="match status" value="1"/>
</dbReference>
<keyword evidence="7" id="KW-0067">ATP-binding</keyword>
<name>A0A1G6YLC9_9GAMM</name>
<dbReference type="NCBIfam" id="NF001126">
    <property type="entry name" value="PRK00139.1-4"/>
    <property type="match status" value="1"/>
</dbReference>
<comment type="caution">
    <text evidence="7">Lacks conserved residue(s) required for the propagation of feature annotation.</text>
</comment>
<dbReference type="Pfam" id="PF01225">
    <property type="entry name" value="Mur_ligase"/>
    <property type="match status" value="1"/>
</dbReference>
<comment type="cofactor">
    <cofactor evidence="7">
        <name>Mg(2+)</name>
        <dbReference type="ChEBI" id="CHEBI:18420"/>
    </cofactor>
</comment>
<dbReference type="PANTHER" id="PTHR23135:SF4">
    <property type="entry name" value="UDP-N-ACETYLMURAMOYL-L-ALANYL-D-GLUTAMATE--2,6-DIAMINOPIMELATE LIGASE MURE HOMOLOG, CHLOROPLASTIC"/>
    <property type="match status" value="1"/>
</dbReference>
<comment type="PTM">
    <text evidence="7">Carboxylation is probably crucial for Mg(2+) binding and, consequently, for the gamma-phosphate positioning of ATP.</text>
</comment>
<feature type="binding site" evidence="7">
    <location>
        <position position="30"/>
    </location>
    <ligand>
        <name>UDP-N-acetyl-alpha-D-muramoyl-L-alanyl-D-glutamate</name>
        <dbReference type="ChEBI" id="CHEBI:83900"/>
    </ligand>
</feature>
<feature type="binding site" evidence="7">
    <location>
        <position position="183"/>
    </location>
    <ligand>
        <name>UDP-N-acetyl-alpha-D-muramoyl-L-alanyl-D-glutamate</name>
        <dbReference type="ChEBI" id="CHEBI:83900"/>
    </ligand>
</feature>
<dbReference type="UniPathway" id="UPA00219"/>
<dbReference type="NCBIfam" id="TIGR01085">
    <property type="entry name" value="murE"/>
    <property type="match status" value="1"/>
</dbReference>
<dbReference type="EMBL" id="FNAG01000010">
    <property type="protein sequence ID" value="SDD91209.1"/>
    <property type="molecule type" value="Genomic_DNA"/>
</dbReference>
<sequence>MNPRLPALSLQELLPERSDLPNLSVSGLRLDSRAIEPGEGFVALAGARTHGLLHAAEAVRRGAVLVLAEPFEGEAPLLPVPLVVVPGLRERLPQLAQALYAAPTLGLQLVGVTGTNGKTSTVQLTAQALQLLGRVAGSIGTLGAGLHGQLVAHERTTPDVLEVHRLLAQLSLSGAQVVAMEVSSHALDQGRVAGLQFDIAVFTNLSRDHLDYHGTMEAYAAAKASLFAWDSLRAAVINLDDTQGALIAAGLRERVDLIGFSALGAGNAVLRAGDLVLDAAGLHFQLQYGVESVRIDSPLLGRFNIENLLAVAGVLLALGVDFARVAALLPRLSAIPGRMNRLGGASGQPLVVVDYAHTPDGLEQALASLRQHTAGRLLCVFGCGGDRDRGKRPQMAAIAGRLADRVFVTDDNPRSEDGEAIVADILAGFAPGAAVEVERDRAAAIAAAVRAAGPGDTVLVAGKGHETYQETGDRRLPFDDLAVAALALRGRA</sequence>
<protein>
    <recommendedName>
        <fullName evidence="7">UDP-N-acetylmuramoyl-L-alanyl-D-glutamate--2,6-diaminopimelate ligase</fullName>
        <ecNumber evidence="7">6.3.2.13</ecNumber>
    </recommendedName>
    <alternativeName>
        <fullName evidence="7">Meso-A2pm-adding enzyme</fullName>
    </alternativeName>
    <alternativeName>
        <fullName evidence="7">Meso-diaminopimelate-adding enzyme</fullName>
    </alternativeName>
    <alternativeName>
        <fullName evidence="7">UDP-MurNAc-L-Ala-D-Glu:meso-diaminopimelate ligase</fullName>
    </alternativeName>
    <alternativeName>
        <fullName evidence="7">UDP-MurNAc-tripeptide synthetase</fullName>
    </alternativeName>
    <alternativeName>
        <fullName evidence="7">UDP-N-acetylmuramyl-tripeptide synthetase</fullName>
    </alternativeName>
</protein>
<dbReference type="Gene3D" id="3.40.1190.10">
    <property type="entry name" value="Mur-like, catalytic domain"/>
    <property type="match status" value="1"/>
</dbReference>
<comment type="subcellular location">
    <subcellularLocation>
        <location evidence="7 8">Cytoplasm</location>
    </subcellularLocation>
</comment>
<keyword evidence="13" id="KW-1185">Reference proteome</keyword>
<accession>A0A1G6YLC9</accession>
<keyword evidence="4 7" id="KW-0573">Peptidoglycan synthesis</keyword>
<feature type="binding site" evidence="7">
    <location>
        <begin position="156"/>
        <end position="157"/>
    </location>
    <ligand>
        <name>UDP-N-acetyl-alpha-D-muramoyl-L-alanyl-D-glutamate</name>
        <dbReference type="ChEBI" id="CHEBI:83900"/>
    </ligand>
</feature>
<dbReference type="InterPro" id="IPR036615">
    <property type="entry name" value="Mur_ligase_C_dom_sf"/>
</dbReference>
<keyword evidence="7" id="KW-0547">Nucleotide-binding</keyword>
<dbReference type="GO" id="GO:0008360">
    <property type="term" value="P:regulation of cell shape"/>
    <property type="evidence" value="ECO:0007669"/>
    <property type="project" value="UniProtKB-KW"/>
</dbReference>
<proteinExistence type="inferred from homology"/>
<evidence type="ECO:0000259" key="11">
    <source>
        <dbReference type="Pfam" id="PF08245"/>
    </source>
</evidence>
<dbReference type="InterPro" id="IPR035911">
    <property type="entry name" value="MurE/MurF_N"/>
</dbReference>
<comment type="pathway">
    <text evidence="7 8">Cell wall biogenesis; peptidoglycan biosynthesis.</text>
</comment>
<feature type="binding site" evidence="7">
    <location>
        <begin position="411"/>
        <end position="414"/>
    </location>
    <ligand>
        <name>meso-2,6-diaminopimelate</name>
        <dbReference type="ChEBI" id="CHEBI:57791"/>
    </ligand>
</feature>
<dbReference type="SUPFAM" id="SSF53244">
    <property type="entry name" value="MurD-like peptide ligases, peptide-binding domain"/>
    <property type="match status" value="1"/>
</dbReference>
<organism evidence="12 13">
    <name type="scientific">Aquimonas voraii</name>
    <dbReference type="NCBI Taxonomy" id="265719"/>
    <lineage>
        <taxon>Bacteria</taxon>
        <taxon>Pseudomonadati</taxon>
        <taxon>Pseudomonadota</taxon>
        <taxon>Gammaproteobacteria</taxon>
        <taxon>Lysobacterales</taxon>
        <taxon>Lysobacteraceae</taxon>
        <taxon>Aquimonas</taxon>
    </lineage>
</organism>
<dbReference type="RefSeq" id="WP_245680053.1">
    <property type="nucleotide sequence ID" value="NZ_FNAG01000010.1"/>
</dbReference>
<dbReference type="InterPro" id="IPR036565">
    <property type="entry name" value="Mur-like_cat_sf"/>
</dbReference>
<dbReference type="Pfam" id="PF08245">
    <property type="entry name" value="Mur_ligase_M"/>
    <property type="match status" value="1"/>
</dbReference>
<dbReference type="GO" id="GO:0008765">
    <property type="term" value="F:UDP-N-acetylmuramoylalanyl-D-glutamate-2,6-diaminopimelate ligase activity"/>
    <property type="evidence" value="ECO:0007669"/>
    <property type="project" value="UniProtKB-UniRule"/>
</dbReference>
<feature type="binding site" evidence="7">
    <location>
        <position position="32"/>
    </location>
    <ligand>
        <name>UDP-N-acetyl-alpha-D-muramoyl-L-alanyl-D-glutamate</name>
        <dbReference type="ChEBI" id="CHEBI:83900"/>
    </ligand>
</feature>
<dbReference type="PANTHER" id="PTHR23135">
    <property type="entry name" value="MUR LIGASE FAMILY MEMBER"/>
    <property type="match status" value="1"/>
</dbReference>
<dbReference type="Gene3D" id="3.90.190.20">
    <property type="entry name" value="Mur ligase, C-terminal domain"/>
    <property type="match status" value="1"/>
</dbReference>
<evidence type="ECO:0000259" key="9">
    <source>
        <dbReference type="Pfam" id="PF01225"/>
    </source>
</evidence>